<evidence type="ECO:0000313" key="2">
    <source>
        <dbReference type="EMBL" id="GJD38619.1"/>
    </source>
</evidence>
<dbReference type="Proteomes" id="UP001055307">
    <property type="component" value="Unassembled WGS sequence"/>
</dbReference>
<dbReference type="EMBL" id="BPQF01000007">
    <property type="protein sequence ID" value="GJD38619.1"/>
    <property type="molecule type" value="Genomic_DNA"/>
</dbReference>
<gene>
    <name evidence="2" type="ORF">OICFNHDK_1064</name>
</gene>
<accession>A0AAV4Z524</accession>
<evidence type="ECO:0000259" key="1">
    <source>
        <dbReference type="Pfam" id="PF13817"/>
    </source>
</evidence>
<reference evidence="2" key="1">
    <citation type="journal article" date="2016" name="Front. Microbiol.">
        <title>Genome Sequence of the Piezophilic, Mesophilic Sulfate-Reducing Bacterium Desulfovibrio indicus J2T.</title>
        <authorList>
            <person name="Cao J."/>
            <person name="Maignien L."/>
            <person name="Shao Z."/>
            <person name="Alain K."/>
            <person name="Jebbar M."/>
        </authorList>
    </citation>
    <scope>NUCLEOTIDE SEQUENCE</scope>
    <source>
        <strain evidence="2">DSM 21893</strain>
    </source>
</reference>
<evidence type="ECO:0000313" key="3">
    <source>
        <dbReference type="Proteomes" id="UP001055307"/>
    </source>
</evidence>
<proteinExistence type="predicted"/>
<organism evidence="2 3">
    <name type="scientific">Methylobacterium bullatum</name>
    <dbReference type="NCBI Taxonomy" id="570505"/>
    <lineage>
        <taxon>Bacteria</taxon>
        <taxon>Pseudomonadati</taxon>
        <taxon>Pseudomonadota</taxon>
        <taxon>Alphaproteobacteria</taxon>
        <taxon>Hyphomicrobiales</taxon>
        <taxon>Methylobacteriaceae</taxon>
        <taxon>Methylobacterium</taxon>
    </lineage>
</organism>
<comment type="caution">
    <text evidence="2">The sequence shown here is derived from an EMBL/GenBank/DDBJ whole genome shotgun (WGS) entry which is preliminary data.</text>
</comment>
<dbReference type="AlphaFoldDB" id="A0AAV4Z524"/>
<feature type="domain" description="Transposase IS66 C-terminal" evidence="1">
    <location>
        <begin position="29"/>
        <end position="67"/>
    </location>
</feature>
<reference evidence="2" key="2">
    <citation type="submission" date="2021-08" db="EMBL/GenBank/DDBJ databases">
        <authorList>
            <person name="Tani A."/>
            <person name="Ola A."/>
            <person name="Ogura Y."/>
            <person name="Katsura K."/>
            <person name="Hayashi T."/>
        </authorList>
    </citation>
    <scope>NUCLEOTIDE SEQUENCE</scope>
    <source>
        <strain evidence="2">DSM 21893</strain>
    </source>
</reference>
<sequence>MARRTIDMLRRNIFAGHDAGAENWSIIASLIETCKLNSVDPFAYMTATLPAIVNGHKQAQVIELLPWNYSR</sequence>
<dbReference type="Pfam" id="PF13817">
    <property type="entry name" value="DDE_Tnp_IS66_C"/>
    <property type="match status" value="1"/>
</dbReference>
<name>A0AAV4Z524_9HYPH</name>
<dbReference type="InterPro" id="IPR039552">
    <property type="entry name" value="IS66_C"/>
</dbReference>
<keyword evidence="3" id="KW-1185">Reference proteome</keyword>
<protein>
    <recommendedName>
        <fullName evidence="1">Transposase IS66 C-terminal domain-containing protein</fullName>
    </recommendedName>
</protein>